<dbReference type="GO" id="GO:0016787">
    <property type="term" value="F:hydrolase activity"/>
    <property type="evidence" value="ECO:0007669"/>
    <property type="project" value="UniProtKB-KW"/>
</dbReference>
<protein>
    <submittedName>
        <fullName evidence="11">Glycosyl hydrolase family 28 protein</fullName>
    </submittedName>
</protein>
<keyword evidence="12" id="KW-1185">Reference proteome</keyword>
<dbReference type="SUPFAM" id="SSF51126">
    <property type="entry name" value="Pectin lyase-like"/>
    <property type="match status" value="1"/>
</dbReference>
<keyword evidence="10" id="KW-0732">Signal</keyword>
<keyword evidence="5" id="KW-0119">Carbohydrate metabolism</keyword>
<comment type="similarity">
    <text evidence="1 9">Belongs to the glycosyl hydrolase 28 family.</text>
</comment>
<dbReference type="InterPro" id="IPR012334">
    <property type="entry name" value="Pectin_lyas_fold"/>
</dbReference>
<organism evidence="11 12">
    <name type="scientific">Asticcacaulis machinosus</name>
    <dbReference type="NCBI Taxonomy" id="2984211"/>
    <lineage>
        <taxon>Bacteria</taxon>
        <taxon>Pseudomonadati</taxon>
        <taxon>Pseudomonadota</taxon>
        <taxon>Alphaproteobacteria</taxon>
        <taxon>Caulobacterales</taxon>
        <taxon>Caulobacteraceae</taxon>
        <taxon>Asticcacaulis</taxon>
    </lineage>
</organism>
<dbReference type="InterPro" id="IPR011050">
    <property type="entry name" value="Pectin_lyase_fold/virulence"/>
</dbReference>
<feature type="chain" id="PRO_5046980459" evidence="10">
    <location>
        <begin position="23"/>
        <end position="484"/>
    </location>
</feature>
<evidence type="ECO:0000313" key="11">
    <source>
        <dbReference type="EMBL" id="MDC7676285.1"/>
    </source>
</evidence>
<dbReference type="Pfam" id="PF00295">
    <property type="entry name" value="Glyco_hydro_28"/>
    <property type="match status" value="1"/>
</dbReference>
<gene>
    <name evidence="11" type="ORF">PQU98_09100</name>
</gene>
<keyword evidence="7" id="KW-0624">Polysaccharide degradation</keyword>
<evidence type="ECO:0000256" key="3">
    <source>
        <dbReference type="ARBA" id="ARBA00022801"/>
    </source>
</evidence>
<evidence type="ECO:0000256" key="9">
    <source>
        <dbReference type="RuleBase" id="RU361169"/>
    </source>
</evidence>
<name>A0ABT5HJG4_9CAUL</name>
<evidence type="ECO:0000256" key="10">
    <source>
        <dbReference type="SAM" id="SignalP"/>
    </source>
</evidence>
<keyword evidence="2" id="KW-0677">Repeat</keyword>
<keyword evidence="6 9" id="KW-0326">Glycosidase</keyword>
<dbReference type="InterPro" id="IPR000743">
    <property type="entry name" value="Glyco_hydro_28"/>
</dbReference>
<evidence type="ECO:0000256" key="1">
    <source>
        <dbReference type="ARBA" id="ARBA00008834"/>
    </source>
</evidence>
<evidence type="ECO:0000256" key="5">
    <source>
        <dbReference type="ARBA" id="ARBA00023277"/>
    </source>
</evidence>
<dbReference type="RefSeq" id="WP_272744631.1">
    <property type="nucleotide sequence ID" value="NZ_JAQQKV010000002.1"/>
</dbReference>
<dbReference type="EMBL" id="JAQQKV010000002">
    <property type="protein sequence ID" value="MDC7676285.1"/>
    <property type="molecule type" value="Genomic_DNA"/>
</dbReference>
<feature type="signal peptide" evidence="10">
    <location>
        <begin position="1"/>
        <end position="22"/>
    </location>
</feature>
<evidence type="ECO:0000313" key="12">
    <source>
        <dbReference type="Proteomes" id="UP001218579"/>
    </source>
</evidence>
<keyword evidence="4" id="KW-0325">Glycoprotein</keyword>
<sequence>MKLNIASLTCLSLIALAPYTYADSLRAYPAPPVPMVYAAHNDTYTVRVRTPGGEWQDLYEYNIRVDWDEPQDASMVYFDFTGTVEVEVQKNNGNFQTVDVLPRTPATKLTRKGKIISFTLDRPQRFSLQFDDDRLHNLHILAGAPPPPRPEGENVRYYGPGIHAPDDGGKIFRPRSGETIYLDGGAILSGNFDLRGVQDVRIMGRGLIYNSGRAIEIDGSKNITIEDLIVVNDDKEAAARISNIRHSVNVKVNGLTGFTSGKWSDGFGISTSQHIAVDRAYLRTSDDAVVVYAVNDCPICATKTDTAPSSESFDTYDIKVTNSTFWNDVAHAMYVGHFGDNSNPRTIRNVTFDNIDVLNLDEDDEPWEGAMAIFSGDSTLIRDISFSNIRVERIEEGKLIHIVAGNSSRYNKAPGRGVENVTLRNITFTGEGMPSASVISGLSPDTAVKNIRIENLAIGGRKIRTPADGDIKVGSYVEGFEIAK</sequence>
<dbReference type="PANTHER" id="PTHR31736">
    <property type="match status" value="1"/>
</dbReference>
<evidence type="ECO:0000256" key="8">
    <source>
        <dbReference type="ARBA" id="ARBA00037278"/>
    </source>
</evidence>
<comment type="caution">
    <text evidence="11">The sequence shown here is derived from an EMBL/GenBank/DDBJ whole genome shotgun (WGS) entry which is preliminary data.</text>
</comment>
<comment type="function">
    <text evidence="8">Pectinolytic enzyme involved in the degradation of xylogalacturonan (xga), a galacturonan backbone heavily substituted with xylose, and which is one important component of the hairy regions of pectin. Activity requires a galacturonic acid backbone substituted with xylose.</text>
</comment>
<evidence type="ECO:0000256" key="2">
    <source>
        <dbReference type="ARBA" id="ARBA00022737"/>
    </source>
</evidence>
<reference evidence="11 12" key="1">
    <citation type="submission" date="2023-01" db="EMBL/GenBank/DDBJ databases">
        <title>Novel species of the genus Asticcacaulis isolated from rivers.</title>
        <authorList>
            <person name="Lu H."/>
        </authorList>
    </citation>
    <scope>NUCLEOTIDE SEQUENCE [LARGE SCALE GENOMIC DNA]</scope>
    <source>
        <strain evidence="11 12">LKC15W</strain>
    </source>
</reference>
<evidence type="ECO:0000256" key="6">
    <source>
        <dbReference type="ARBA" id="ARBA00023295"/>
    </source>
</evidence>
<keyword evidence="3 9" id="KW-0378">Hydrolase</keyword>
<proteinExistence type="inferred from homology"/>
<dbReference type="PANTHER" id="PTHR31736:SF9">
    <property type="entry name" value="ENDO-XYLOGALACTURONAN HYDROLASE A-RELATED"/>
    <property type="match status" value="1"/>
</dbReference>
<accession>A0ABT5HJG4</accession>
<dbReference type="Proteomes" id="UP001218579">
    <property type="component" value="Unassembled WGS sequence"/>
</dbReference>
<dbReference type="Gene3D" id="2.160.20.10">
    <property type="entry name" value="Single-stranded right-handed beta-helix, Pectin lyase-like"/>
    <property type="match status" value="1"/>
</dbReference>
<evidence type="ECO:0000256" key="7">
    <source>
        <dbReference type="ARBA" id="ARBA00023326"/>
    </source>
</evidence>
<evidence type="ECO:0000256" key="4">
    <source>
        <dbReference type="ARBA" id="ARBA00023180"/>
    </source>
</evidence>